<dbReference type="Proteomes" id="UP000663671">
    <property type="component" value="Chromosome 6"/>
</dbReference>
<evidence type="ECO:0000313" key="2">
    <source>
        <dbReference type="Proteomes" id="UP000663671"/>
    </source>
</evidence>
<dbReference type="VEuPathDB" id="FungiDB:I7I51_02776"/>
<accession>A0A8A1MRA0</accession>
<proteinExistence type="predicted"/>
<organism evidence="1 2">
    <name type="scientific">Ajellomyces capsulatus</name>
    <name type="common">Darling's disease fungus</name>
    <name type="synonym">Histoplasma capsulatum</name>
    <dbReference type="NCBI Taxonomy" id="5037"/>
    <lineage>
        <taxon>Eukaryota</taxon>
        <taxon>Fungi</taxon>
        <taxon>Dikarya</taxon>
        <taxon>Ascomycota</taxon>
        <taxon>Pezizomycotina</taxon>
        <taxon>Eurotiomycetes</taxon>
        <taxon>Eurotiomycetidae</taxon>
        <taxon>Onygenales</taxon>
        <taxon>Ajellomycetaceae</taxon>
        <taxon>Histoplasma</taxon>
    </lineage>
</organism>
<name>A0A8A1MRA0_AJECA</name>
<evidence type="ECO:0000313" key="1">
    <source>
        <dbReference type="EMBL" id="QSS66587.1"/>
    </source>
</evidence>
<reference evidence="1" key="1">
    <citation type="submission" date="2021-01" db="EMBL/GenBank/DDBJ databases">
        <title>Chromosome-level genome assembly of a human fungal pathogen reveals clustering of transcriptionally co-regulated genes.</title>
        <authorList>
            <person name="Voorhies M."/>
            <person name="Cohen S."/>
            <person name="Shea T.P."/>
            <person name="Petrus S."/>
            <person name="Munoz J.F."/>
            <person name="Poplawski S."/>
            <person name="Goldman W.E."/>
            <person name="Michael T."/>
            <person name="Cuomo C.A."/>
            <person name="Sil A."/>
            <person name="Beyhan S."/>
        </authorList>
    </citation>
    <scope>NUCLEOTIDE SEQUENCE</scope>
    <source>
        <strain evidence="1">WU24</strain>
    </source>
</reference>
<dbReference type="EMBL" id="CP069116">
    <property type="protein sequence ID" value="QSS66587.1"/>
    <property type="molecule type" value="Genomic_DNA"/>
</dbReference>
<protein>
    <submittedName>
        <fullName evidence="1">Uncharacterized protein</fullName>
    </submittedName>
</protein>
<sequence>MSAFRFFSCHGSVQSSRPHLPGTAFVVPILWFRARGGANDDHLRRKECWMSVSSSQAPSRKIFVDAALVSEYLKGGFHRKKLINTTWLDYGLDGHGAAGILADLLHIDMHDCMGLDNLERHGVLTNALPILSMVIDARTRRR</sequence>
<gene>
    <name evidence="1" type="ORF">I7I51_02776</name>
</gene>
<dbReference type="AlphaFoldDB" id="A0A8A1MRA0"/>